<keyword evidence="3" id="KW-1185">Reference proteome</keyword>
<evidence type="ECO:0000313" key="1">
    <source>
        <dbReference type="EMBL" id="GMT05245.1"/>
    </source>
</evidence>
<organism evidence="2 3">
    <name type="scientific">Pristionchus entomophagus</name>
    <dbReference type="NCBI Taxonomy" id="358040"/>
    <lineage>
        <taxon>Eukaryota</taxon>
        <taxon>Metazoa</taxon>
        <taxon>Ecdysozoa</taxon>
        <taxon>Nematoda</taxon>
        <taxon>Chromadorea</taxon>
        <taxon>Rhabditida</taxon>
        <taxon>Rhabditina</taxon>
        <taxon>Diplogasteromorpha</taxon>
        <taxon>Diplogasteroidea</taxon>
        <taxon>Neodiplogasteridae</taxon>
        <taxon>Pristionchus</taxon>
    </lineage>
</organism>
<dbReference type="InterPro" id="IPR035914">
    <property type="entry name" value="Sperma_CUB_dom_sf"/>
</dbReference>
<evidence type="ECO:0000313" key="2">
    <source>
        <dbReference type="EMBL" id="GMT08466.1"/>
    </source>
</evidence>
<dbReference type="PANTHER" id="PTHR39385">
    <property type="entry name" value="PROTEIN CBG20422"/>
    <property type="match status" value="1"/>
</dbReference>
<dbReference type="SUPFAM" id="SSF49854">
    <property type="entry name" value="Spermadhesin, CUB domain"/>
    <property type="match status" value="1"/>
</dbReference>
<reference evidence="2" key="1">
    <citation type="submission" date="2023-10" db="EMBL/GenBank/DDBJ databases">
        <title>Genome assembly of Pristionchus species.</title>
        <authorList>
            <person name="Yoshida K."/>
            <person name="Sommer R.J."/>
        </authorList>
    </citation>
    <scope>NUCLEOTIDE SEQUENCE</scope>
    <source>
        <strain evidence="2">RS0144</strain>
    </source>
</reference>
<evidence type="ECO:0000313" key="3">
    <source>
        <dbReference type="Proteomes" id="UP001432027"/>
    </source>
</evidence>
<feature type="non-terminal residue" evidence="2">
    <location>
        <position position="513"/>
    </location>
</feature>
<dbReference type="EMBL" id="BTSX01000098">
    <property type="protein sequence ID" value="GMT08466.1"/>
    <property type="molecule type" value="Genomic_DNA"/>
</dbReference>
<protein>
    <recommendedName>
        <fullName evidence="4">CUB domain-containing protein</fullName>
    </recommendedName>
</protein>
<dbReference type="AlphaFoldDB" id="A0AAV5UPT6"/>
<feature type="non-terminal residue" evidence="2">
    <location>
        <position position="1"/>
    </location>
</feature>
<dbReference type="PANTHER" id="PTHR39385:SF4">
    <property type="entry name" value="CUB DOMAIN-CONTAINING PROTEIN"/>
    <property type="match status" value="1"/>
</dbReference>
<accession>A0AAV5UPT6</accession>
<name>A0AAV5UPT6_9BILA</name>
<dbReference type="Proteomes" id="UP001432027">
    <property type="component" value="Unassembled WGS sequence"/>
</dbReference>
<proteinExistence type="predicted"/>
<evidence type="ECO:0008006" key="4">
    <source>
        <dbReference type="Google" id="ProtNLM"/>
    </source>
</evidence>
<comment type="caution">
    <text evidence="2">The sequence shown here is derived from an EMBL/GenBank/DDBJ whole genome shotgun (WGS) entry which is preliminary data.</text>
</comment>
<gene>
    <name evidence="1" type="ORF">PENTCL1PPCAC_27419</name>
    <name evidence="2" type="ORF">PENTCL1PPCAC_30640</name>
</gene>
<sequence>CNEHEVFNLVDMGSEWIFSGKATCENYEKIFQFNPDLNAKKGHMLKVSEISGNDHLSFHVSEFTLDENGTITRTIDRPGDIVTDNTWFAPTTGIIIRFTRGGGTQNDDYDYSFTATITNTPTNHHCPFPFIDLQPDAPLVLEDTLIEYYCDAMITAPPGYDVRIDHIKNDNEKHELNIKILDDEKELLEEWTSFPVQDWLPGANAIILIVNWKDKSSHHFEIKVSAVKLNCTCGPTEYVFDSSLIPHDFQSPDYPKAHCRMISCQTTFTLPSELRQKYKIRMSSFEKMSHGTVEIDEGANGITTINEEMKMSFTFESPSVTLTYLPEGKRYGDVFNIQIELVERQEGCACPSQNSIATDFRMEIPAYCKQLDCLYELPQFDDNTVEYFTAMDTGNEYVGSRRTGMTADRFSYESGEGTYEFDDWTNRAEGMIIRYHRENPTNNNFDFRFHYTTSGHHISHAERCGCSNQTIALDSNQTMQITSPDFPHHYCNNLVCVTTFVAPVHHHLELKVN</sequence>
<dbReference type="EMBL" id="BTSX01000006">
    <property type="protein sequence ID" value="GMT05245.1"/>
    <property type="molecule type" value="Genomic_DNA"/>
</dbReference>